<dbReference type="EMBL" id="FOMX01000021">
    <property type="protein sequence ID" value="SFE86597.1"/>
    <property type="molecule type" value="Genomic_DNA"/>
</dbReference>
<proteinExistence type="predicted"/>
<dbReference type="AlphaFoldDB" id="A0A1I2E1P5"/>
<accession>A0A1I2E1P5</accession>
<organism evidence="1 2">
    <name type="scientific">Nannocystis exedens</name>
    <dbReference type="NCBI Taxonomy" id="54"/>
    <lineage>
        <taxon>Bacteria</taxon>
        <taxon>Pseudomonadati</taxon>
        <taxon>Myxococcota</taxon>
        <taxon>Polyangia</taxon>
        <taxon>Nannocystales</taxon>
        <taxon>Nannocystaceae</taxon>
        <taxon>Nannocystis</taxon>
    </lineage>
</organism>
<reference evidence="2" key="1">
    <citation type="submission" date="2016-10" db="EMBL/GenBank/DDBJ databases">
        <authorList>
            <person name="Varghese N."/>
            <person name="Submissions S."/>
        </authorList>
    </citation>
    <scope>NUCLEOTIDE SEQUENCE [LARGE SCALE GENOMIC DNA]</scope>
    <source>
        <strain evidence="2">ATCC 25963</strain>
    </source>
</reference>
<name>A0A1I2E1P5_9BACT</name>
<sequence>MHRHGSFAHLFGLGAVAFGLAGCDLEAPESIAEDDAIAAAEMADEPTSGALASGAVLDTVELADGSILHFIDVGDGDIGLLEGRDPAQPSWMARMIRDEEATPLELYLAADGKNDAARERLAAHHHRLVETGPRAFKAPSAPAASVYDLELDGYHDGHSICNAIDWPVAWANDLNPVSEVHGADFRVQEEDNDYVTFYPGTAYNTEIWLGVCAADQGTFTPPNTCTSNAYDDRNFYVDKLVSGSWTSVLTVKIEAKVWGTACGAGYAKSAYTFYSAPLGGARFRGRLHPFWSGICPSCYGESFGWGVAYDSPDIEG</sequence>
<protein>
    <submittedName>
        <fullName evidence="1">Uncharacterized protein</fullName>
    </submittedName>
</protein>
<keyword evidence="2" id="KW-1185">Reference proteome</keyword>
<dbReference type="RefSeq" id="WP_096327467.1">
    <property type="nucleotide sequence ID" value="NZ_FOMX01000021.1"/>
</dbReference>
<gene>
    <name evidence="1" type="ORF">SAMN02745121_05861</name>
</gene>
<evidence type="ECO:0000313" key="2">
    <source>
        <dbReference type="Proteomes" id="UP000199400"/>
    </source>
</evidence>
<evidence type="ECO:0000313" key="1">
    <source>
        <dbReference type="EMBL" id="SFE86597.1"/>
    </source>
</evidence>
<dbReference type="Proteomes" id="UP000199400">
    <property type="component" value="Unassembled WGS sequence"/>
</dbReference>
<dbReference type="PROSITE" id="PS51257">
    <property type="entry name" value="PROKAR_LIPOPROTEIN"/>
    <property type="match status" value="1"/>
</dbReference>